<organism evidence="1 2">
    <name type="scientific">Candidatus Allocopromorpha excrementavium</name>
    <dbReference type="NCBI Taxonomy" id="2840741"/>
    <lineage>
        <taxon>Bacteria</taxon>
        <taxon>Bacillati</taxon>
        <taxon>Bacillota</taxon>
        <taxon>Clostridia</taxon>
        <taxon>Eubacteriales</taxon>
        <taxon>Eubacteriaceae</taxon>
        <taxon>Eubacteriaceae incertae sedis</taxon>
        <taxon>Candidatus Allocopromorpha</taxon>
    </lineage>
</organism>
<dbReference type="Proteomes" id="UP000824159">
    <property type="component" value="Unassembled WGS sequence"/>
</dbReference>
<gene>
    <name evidence="1" type="ORF">IAD12_08115</name>
</gene>
<dbReference type="EMBL" id="DVLX01000098">
    <property type="protein sequence ID" value="HIU00201.1"/>
    <property type="molecule type" value="Genomic_DNA"/>
</dbReference>
<reference evidence="1" key="1">
    <citation type="submission" date="2020-10" db="EMBL/GenBank/DDBJ databases">
        <authorList>
            <person name="Gilroy R."/>
        </authorList>
    </citation>
    <scope>NUCLEOTIDE SEQUENCE</scope>
    <source>
        <strain evidence="1">CHK176-22527</strain>
    </source>
</reference>
<dbReference type="AlphaFoldDB" id="A0A9D1HF47"/>
<reference evidence="1" key="2">
    <citation type="journal article" date="2021" name="PeerJ">
        <title>Extensive microbial diversity within the chicken gut microbiome revealed by metagenomics and culture.</title>
        <authorList>
            <person name="Gilroy R."/>
            <person name="Ravi A."/>
            <person name="Getino M."/>
            <person name="Pursley I."/>
            <person name="Horton D.L."/>
            <person name="Alikhan N.F."/>
            <person name="Baker D."/>
            <person name="Gharbi K."/>
            <person name="Hall N."/>
            <person name="Watson M."/>
            <person name="Adriaenssens E.M."/>
            <person name="Foster-Nyarko E."/>
            <person name="Jarju S."/>
            <person name="Secka A."/>
            <person name="Antonio M."/>
            <person name="Oren A."/>
            <person name="Chaudhuri R.R."/>
            <person name="La Ragione R."/>
            <person name="Hildebrand F."/>
            <person name="Pallen M.J."/>
        </authorList>
    </citation>
    <scope>NUCLEOTIDE SEQUENCE</scope>
    <source>
        <strain evidence="1">CHK176-22527</strain>
    </source>
</reference>
<evidence type="ECO:0000313" key="1">
    <source>
        <dbReference type="EMBL" id="HIU00201.1"/>
    </source>
</evidence>
<sequence length="92" mass="10408">MIGNIKEIEKLYNELNNGIVLSADDETTRAAYEAFNDYIEKSGIVGNTSISKRRMELDDLVARIGYENERQGFVKGFRYALNLLIDEKSAQG</sequence>
<proteinExistence type="predicted"/>
<protein>
    <submittedName>
        <fullName evidence="1">Uncharacterized protein</fullName>
    </submittedName>
</protein>
<accession>A0A9D1HF47</accession>
<comment type="caution">
    <text evidence="1">The sequence shown here is derived from an EMBL/GenBank/DDBJ whole genome shotgun (WGS) entry which is preliminary data.</text>
</comment>
<evidence type="ECO:0000313" key="2">
    <source>
        <dbReference type="Proteomes" id="UP000824159"/>
    </source>
</evidence>
<name>A0A9D1HF47_9FIRM</name>